<dbReference type="Pfam" id="PF16944">
    <property type="entry name" value="KCH"/>
    <property type="match status" value="1"/>
</dbReference>
<gene>
    <name evidence="3" type="ORF">TOPH_07210</name>
</gene>
<dbReference type="OrthoDB" id="2128042at2759"/>
<dbReference type="GO" id="GO:0005886">
    <property type="term" value="C:plasma membrane"/>
    <property type="evidence" value="ECO:0007669"/>
    <property type="project" value="InterPro"/>
</dbReference>
<proteinExistence type="predicted"/>
<keyword evidence="2" id="KW-1133">Transmembrane helix</keyword>
<feature type="transmembrane region" description="Helical" evidence="2">
    <location>
        <begin position="220"/>
        <end position="250"/>
    </location>
</feature>
<dbReference type="PANTHER" id="PTHR36424">
    <property type="entry name" value="PHEROMONE-REGULATED MEMBRANE PROTEIN 6"/>
    <property type="match status" value="1"/>
</dbReference>
<keyword evidence="2" id="KW-0472">Membrane</keyword>
<feature type="compositionally biased region" description="Polar residues" evidence="1">
    <location>
        <begin position="438"/>
        <end position="451"/>
    </location>
</feature>
<protein>
    <submittedName>
        <fullName evidence="3">Putative vacuolar membrane protein</fullName>
    </submittedName>
</protein>
<sequence length="619" mass="67641">MGCFGQRRKQTQEFTDHQWDYITLADFKAKGCGAGFFYGYLWFSLILSIAVYSVDSFTAVNLLAFNRWSSKIEPAIPISVSKWIFSGCIIASFVNLGFEGIRATRVMKRRNVAECYMDSLAARWESIRVGSGQGWRRFLVFTELTKSKKGAEYIALFTYFSFQSWIRVILCSGPRQVVNAFTLKSVYEAKLAPTATSVDGAILGFFDKIRALGTEDYQQAVILSGMCFTLVIWVFSALYLLSAVFCYVFFLFHYIPRADGGLTGYCERKVNKRLTRIVTNKVNKALAKGQAKRERAEALAMRNGEKPPQDRAATLPTLPDVGGPAKEDSLLEMPVLGRSETTATLPAYSSRPGTPNSFELRVMDQKRPIQFRTGTSGSAASYSSRAPLMGAAADMGYGRASPEPSLPDVDFGAMPPHRPGTSNSQRSYGPRPGYGRMNGNSTSSSLRNPVTASPAPMDTDTMPPFSGPSRMPTPHSINAYGLSNSSSGPPPFTRSYEAFNPDGRSSPAPSVASYRTGTPAARHQGPMGAPSNQPMRSLTGPVSPRGPQYPPQRNMTAPMPPRGSGGDYFDRAGTPQRTGTPQGMRGTPPQRPYGQGQDMPPGQREGPYGYDGDQGGRRY</sequence>
<feature type="region of interest" description="Disordered" evidence="1">
    <location>
        <begin position="395"/>
        <end position="619"/>
    </location>
</feature>
<feature type="region of interest" description="Disordered" evidence="1">
    <location>
        <begin position="300"/>
        <end position="321"/>
    </location>
</feature>
<reference evidence="3 4" key="1">
    <citation type="journal article" date="2015" name="BMC Genomics">
        <title>The genome of the truffle-parasite Tolypocladium ophioglossoides and the evolution of antifungal peptaibiotics.</title>
        <authorList>
            <person name="Quandt C.A."/>
            <person name="Bushley K.E."/>
            <person name="Spatafora J.W."/>
        </authorList>
    </citation>
    <scope>NUCLEOTIDE SEQUENCE [LARGE SCALE GENOMIC DNA]</scope>
    <source>
        <strain evidence="3 4">CBS 100239</strain>
    </source>
</reference>
<dbReference type="EMBL" id="LFRF01000028">
    <property type="protein sequence ID" value="KND88135.1"/>
    <property type="molecule type" value="Genomic_DNA"/>
</dbReference>
<comment type="caution">
    <text evidence="3">The sequence shown here is derived from an EMBL/GenBank/DDBJ whole genome shotgun (WGS) entry which is preliminary data.</text>
</comment>
<evidence type="ECO:0000313" key="4">
    <source>
        <dbReference type="Proteomes" id="UP000036947"/>
    </source>
</evidence>
<name>A0A0L0N2V4_TOLOC</name>
<evidence type="ECO:0000256" key="2">
    <source>
        <dbReference type="SAM" id="Phobius"/>
    </source>
</evidence>
<organism evidence="3 4">
    <name type="scientific">Tolypocladium ophioglossoides (strain CBS 100239)</name>
    <name type="common">Snaketongue truffleclub</name>
    <name type="synonym">Elaphocordyceps ophioglossoides</name>
    <dbReference type="NCBI Taxonomy" id="1163406"/>
    <lineage>
        <taxon>Eukaryota</taxon>
        <taxon>Fungi</taxon>
        <taxon>Dikarya</taxon>
        <taxon>Ascomycota</taxon>
        <taxon>Pezizomycotina</taxon>
        <taxon>Sordariomycetes</taxon>
        <taxon>Hypocreomycetidae</taxon>
        <taxon>Hypocreales</taxon>
        <taxon>Ophiocordycipitaceae</taxon>
        <taxon>Tolypocladium</taxon>
    </lineage>
</organism>
<feature type="transmembrane region" description="Helical" evidence="2">
    <location>
        <begin position="83"/>
        <end position="101"/>
    </location>
</feature>
<dbReference type="GO" id="GO:0015079">
    <property type="term" value="F:potassium ion transmembrane transporter activity"/>
    <property type="evidence" value="ECO:0007669"/>
    <property type="project" value="InterPro"/>
</dbReference>
<keyword evidence="2" id="KW-0812">Transmembrane</keyword>
<keyword evidence="4" id="KW-1185">Reference proteome</keyword>
<evidence type="ECO:0000313" key="3">
    <source>
        <dbReference type="EMBL" id="KND88135.1"/>
    </source>
</evidence>
<dbReference type="STRING" id="1163406.A0A0L0N2V4"/>
<dbReference type="PANTHER" id="PTHR36424:SF1">
    <property type="entry name" value="LOW AFFINITY K(+) TRANSPORTER 1-RELATED"/>
    <property type="match status" value="1"/>
</dbReference>
<dbReference type="InterPro" id="IPR031606">
    <property type="entry name" value="Kch1/2"/>
</dbReference>
<dbReference type="Proteomes" id="UP000036947">
    <property type="component" value="Unassembled WGS sequence"/>
</dbReference>
<accession>A0A0L0N2V4</accession>
<dbReference type="AlphaFoldDB" id="A0A0L0N2V4"/>
<feature type="compositionally biased region" description="Basic and acidic residues" evidence="1">
    <location>
        <begin position="300"/>
        <end position="309"/>
    </location>
</feature>
<feature type="transmembrane region" description="Helical" evidence="2">
    <location>
        <begin position="37"/>
        <end position="63"/>
    </location>
</feature>
<evidence type="ECO:0000256" key="1">
    <source>
        <dbReference type="SAM" id="MobiDB-lite"/>
    </source>
</evidence>